<dbReference type="AlphaFoldDB" id="A0A0B7J0I3"/>
<reference evidence="3 4" key="1">
    <citation type="submission" date="2015-01" db="EMBL/GenBank/DDBJ databases">
        <title>Draft genome sequence of Rickettsia monacensis strain IrR/Munich.</title>
        <authorList>
            <person name="Felsheim R.F."/>
            <person name="Johnson S.L."/>
            <person name="Kurtti T.J."/>
            <person name="Munderloh U.G."/>
        </authorList>
    </citation>
    <scope>NUCLEOTIDE SEQUENCE [LARGE SCALE GENOMIC DNA]</scope>
    <source>
        <strain evidence="3 4">IrR/Munich</strain>
    </source>
</reference>
<feature type="region of interest" description="Disordered" evidence="1">
    <location>
        <begin position="1"/>
        <end position="68"/>
    </location>
</feature>
<gene>
    <name evidence="3" type="ORF">RMONA_06135</name>
</gene>
<name>A0A0B7J0I3_9RICK</name>
<feature type="compositionally biased region" description="Basic and acidic residues" evidence="1">
    <location>
        <begin position="17"/>
        <end position="28"/>
    </location>
</feature>
<accession>A0A0B7J0I3</accession>
<sequence length="218" mass="23081">MSKENLSSKSSINTPEEGIKNAAEDNKLKSSINTPERVEPLEAAQTKASESPQERQSQNKPAGKRTLKEDTALYGARVVRAGIGVGGVAVEVVKGVSKVAITHDLTHIADGVVNVGEKVAKAYDPVDKLQQGTKIKEKGSPSPGLADKALNKIRTLPGGETAANVLEKTYKTLGSKAVRRAARIGGVAVSLVLNPTPVGLGLLHFLYQLLLTMLEKKL</sequence>
<keyword evidence="2" id="KW-0472">Membrane</keyword>
<proteinExistence type="predicted"/>
<reference evidence="4" key="2">
    <citation type="submission" date="2015-01" db="EMBL/GenBank/DDBJ databases">
        <authorList>
            <person name="Felsheim R."/>
        </authorList>
    </citation>
    <scope>NUCLEOTIDE SEQUENCE [LARGE SCALE GENOMIC DNA]</scope>
    <source>
        <strain evidence="4">IrR/Munich</strain>
    </source>
</reference>
<keyword evidence="2" id="KW-1133">Transmembrane helix</keyword>
<keyword evidence="4" id="KW-1185">Reference proteome</keyword>
<dbReference type="EMBL" id="LN794217">
    <property type="protein sequence ID" value="CEO17586.1"/>
    <property type="molecule type" value="Genomic_DNA"/>
</dbReference>
<keyword evidence="2" id="KW-0812">Transmembrane</keyword>
<evidence type="ECO:0000256" key="2">
    <source>
        <dbReference type="SAM" id="Phobius"/>
    </source>
</evidence>
<evidence type="ECO:0000256" key="1">
    <source>
        <dbReference type="SAM" id="MobiDB-lite"/>
    </source>
</evidence>
<evidence type="ECO:0000313" key="4">
    <source>
        <dbReference type="Proteomes" id="UP000018149"/>
    </source>
</evidence>
<feature type="compositionally biased region" description="Polar residues" evidence="1">
    <location>
        <begin position="1"/>
        <end position="14"/>
    </location>
</feature>
<dbReference type="STRING" id="109232.RMONA_06135"/>
<dbReference type="HOGENOM" id="CLU_1266096_0_0_5"/>
<feature type="transmembrane region" description="Helical" evidence="2">
    <location>
        <begin position="184"/>
        <end position="207"/>
    </location>
</feature>
<protein>
    <submittedName>
        <fullName evidence="3">Uncharacterized protein</fullName>
    </submittedName>
</protein>
<dbReference type="KEGG" id="rmc:RMONA_06135"/>
<dbReference type="Proteomes" id="UP000018149">
    <property type="component" value="Chromosome I"/>
</dbReference>
<organism evidence="3 4">
    <name type="scientific">Rickettsia monacensis</name>
    <dbReference type="NCBI Taxonomy" id="109232"/>
    <lineage>
        <taxon>Bacteria</taxon>
        <taxon>Pseudomonadati</taxon>
        <taxon>Pseudomonadota</taxon>
        <taxon>Alphaproteobacteria</taxon>
        <taxon>Rickettsiales</taxon>
        <taxon>Rickettsiaceae</taxon>
        <taxon>Rickettsieae</taxon>
        <taxon>Rickettsia</taxon>
        <taxon>spotted fever group</taxon>
    </lineage>
</organism>
<feature type="compositionally biased region" description="Polar residues" evidence="1">
    <location>
        <begin position="46"/>
        <end position="60"/>
    </location>
</feature>
<evidence type="ECO:0000313" key="3">
    <source>
        <dbReference type="EMBL" id="CEO17586.1"/>
    </source>
</evidence>